<reference evidence="3 4" key="1">
    <citation type="journal article" date="2005" name="Nucleic Acids Res.">
        <title>Genomic blueprint of Hahella chejuensis, a marine microbe producing an algicidal agent.</title>
        <authorList>
            <person name="Jeong H."/>
            <person name="Yim J.H."/>
            <person name="Lee C."/>
            <person name="Choi S.-H."/>
            <person name="Park Y.K."/>
            <person name="Yoon S.H."/>
            <person name="Hur C.-G."/>
            <person name="Kang H.-Y."/>
            <person name="Kim D."/>
            <person name="Lee H.H."/>
            <person name="Park K.H."/>
            <person name="Park S.-H."/>
            <person name="Park H.-S."/>
            <person name="Lee H.K."/>
            <person name="Oh T.K."/>
            <person name="Kim J.F."/>
        </authorList>
    </citation>
    <scope>NUCLEOTIDE SEQUENCE [LARGE SCALE GENOMIC DNA]</scope>
    <source>
        <strain evidence="3 4">KCTC 2396</strain>
    </source>
</reference>
<sequence>MTFLRCIAIALLFAISNAFADPIQDSVSNHYKAGWYPNVYENEGPLTCPKTCRAWTGWRAEGELAPYDGIKRTYVCKSNNLDTFPSPTDRDVWLYGNQFDEKTACFMGTPHEKTVVSERYYCLCVSECSGPDLVIRTVYDPVWDSTTGESVIKIVVTNVGVGMSAATDARVYDPGTGASDIQPVVALAPGASAGVKFRLGYWVFDPDAELHFMVDYSYKVDECDESNNTAIYKKQG</sequence>
<keyword evidence="1" id="KW-0732">Signal</keyword>
<dbReference type="OrthoDB" id="5727834at2"/>
<feature type="domain" description="CARDB" evidence="2">
    <location>
        <begin position="131"/>
        <end position="229"/>
    </location>
</feature>
<evidence type="ECO:0000313" key="3">
    <source>
        <dbReference type="EMBL" id="ABC27772.1"/>
    </source>
</evidence>
<keyword evidence="4" id="KW-1185">Reference proteome</keyword>
<evidence type="ECO:0000259" key="2">
    <source>
        <dbReference type="Pfam" id="PF07705"/>
    </source>
</evidence>
<dbReference type="InterPro" id="IPR011635">
    <property type="entry name" value="CARDB"/>
</dbReference>
<protein>
    <recommendedName>
        <fullName evidence="2">CARDB domain-containing protein</fullName>
    </recommendedName>
</protein>
<feature type="chain" id="PRO_5004215689" description="CARDB domain-containing protein" evidence="1">
    <location>
        <begin position="21"/>
        <end position="236"/>
    </location>
</feature>
<dbReference type="HOGENOM" id="CLU_1174082_0_0_6"/>
<dbReference type="Gene3D" id="2.60.40.10">
    <property type="entry name" value="Immunoglobulins"/>
    <property type="match status" value="1"/>
</dbReference>
<dbReference type="eggNOG" id="COG1572">
    <property type="taxonomic scope" value="Bacteria"/>
</dbReference>
<evidence type="ECO:0000313" key="4">
    <source>
        <dbReference type="Proteomes" id="UP000000238"/>
    </source>
</evidence>
<dbReference type="RefSeq" id="WP_011394847.1">
    <property type="nucleotide sequence ID" value="NC_007645.1"/>
</dbReference>
<accession>Q2SNK2</accession>
<name>Q2SNK2_HAHCH</name>
<dbReference type="EMBL" id="CP000155">
    <property type="protein sequence ID" value="ABC27772.1"/>
    <property type="molecule type" value="Genomic_DNA"/>
</dbReference>
<dbReference type="Proteomes" id="UP000000238">
    <property type="component" value="Chromosome"/>
</dbReference>
<dbReference type="Pfam" id="PF07705">
    <property type="entry name" value="CARDB"/>
    <property type="match status" value="1"/>
</dbReference>
<dbReference type="InterPro" id="IPR013783">
    <property type="entry name" value="Ig-like_fold"/>
</dbReference>
<dbReference type="KEGG" id="hch:HCH_00880"/>
<dbReference type="AlphaFoldDB" id="Q2SNK2"/>
<gene>
    <name evidence="3" type="ordered locus">HCH_00880</name>
</gene>
<proteinExistence type="predicted"/>
<feature type="signal peptide" evidence="1">
    <location>
        <begin position="1"/>
        <end position="20"/>
    </location>
</feature>
<organism evidence="3 4">
    <name type="scientific">Hahella chejuensis (strain KCTC 2396)</name>
    <dbReference type="NCBI Taxonomy" id="349521"/>
    <lineage>
        <taxon>Bacteria</taxon>
        <taxon>Pseudomonadati</taxon>
        <taxon>Pseudomonadota</taxon>
        <taxon>Gammaproteobacteria</taxon>
        <taxon>Oceanospirillales</taxon>
        <taxon>Hahellaceae</taxon>
        <taxon>Hahella</taxon>
    </lineage>
</organism>
<evidence type="ECO:0000256" key="1">
    <source>
        <dbReference type="SAM" id="SignalP"/>
    </source>
</evidence>